<sequence>MAWPPRTSASRRSSTRVRGPHHQRVLQQWRDLPGRFGPWRTVCERHRLRSADGARERLLQQVQAAVGA</sequence>
<dbReference type="EMBL" id="QWFA01000287">
    <property type="protein sequence ID" value="ROV64596.1"/>
    <property type="molecule type" value="Genomic_DNA"/>
</dbReference>
<evidence type="ECO:0000256" key="1">
    <source>
        <dbReference type="SAM" id="MobiDB-lite"/>
    </source>
</evidence>
<feature type="region of interest" description="Disordered" evidence="1">
    <location>
        <begin position="1"/>
        <end position="25"/>
    </location>
</feature>
<feature type="compositionally biased region" description="Basic residues" evidence="1">
    <location>
        <begin position="13"/>
        <end position="24"/>
    </location>
</feature>
<dbReference type="AlphaFoldDB" id="A0A423UQI9"/>
<comment type="caution">
    <text evidence="2">The sequence shown here is derived from an EMBL/GenBank/DDBJ whole genome shotgun (WGS) entry which is preliminary data.</text>
</comment>
<dbReference type="Proteomes" id="UP000285596">
    <property type="component" value="Unassembled WGS sequence"/>
</dbReference>
<gene>
    <name evidence="2" type="ORF">D3105_31960</name>
</gene>
<accession>A0A423UQI9</accession>
<organism evidence="2 3">
    <name type="scientific">Streptomyces globisporus</name>
    <dbReference type="NCBI Taxonomy" id="1908"/>
    <lineage>
        <taxon>Bacteria</taxon>
        <taxon>Bacillati</taxon>
        <taxon>Actinomycetota</taxon>
        <taxon>Actinomycetes</taxon>
        <taxon>Kitasatosporales</taxon>
        <taxon>Streptomycetaceae</taxon>
        <taxon>Streptomyces</taxon>
    </lineage>
</organism>
<proteinExistence type="predicted"/>
<feature type="compositionally biased region" description="Low complexity" evidence="1">
    <location>
        <begin position="1"/>
        <end position="12"/>
    </location>
</feature>
<evidence type="ECO:0008006" key="4">
    <source>
        <dbReference type="Google" id="ProtNLM"/>
    </source>
</evidence>
<reference evidence="2 3" key="1">
    <citation type="submission" date="2018-08" db="EMBL/GenBank/DDBJ databases">
        <title>Streptomyces globisporus 1912-4Crt, whole genome shotgun sequence.</title>
        <authorList>
            <person name="Matselyukh B."/>
        </authorList>
    </citation>
    <scope>NUCLEOTIDE SEQUENCE [LARGE SCALE GENOMIC DNA]</scope>
    <source>
        <strain evidence="2 3">1912-4Crt</strain>
    </source>
</reference>
<evidence type="ECO:0000313" key="2">
    <source>
        <dbReference type="EMBL" id="ROV64596.1"/>
    </source>
</evidence>
<name>A0A423UQI9_STRGL</name>
<evidence type="ECO:0000313" key="3">
    <source>
        <dbReference type="Proteomes" id="UP000285596"/>
    </source>
</evidence>
<protein>
    <recommendedName>
        <fullName evidence="4">Transposase</fullName>
    </recommendedName>
</protein>